<dbReference type="InterPro" id="IPR005225">
    <property type="entry name" value="Small_GTP-bd"/>
</dbReference>
<feature type="domain" description="Tr-type G" evidence="10">
    <location>
        <begin position="11"/>
        <end position="276"/>
    </location>
</feature>
<dbReference type="InterPro" id="IPR000795">
    <property type="entry name" value="T_Tr_GTP-bd_dom"/>
</dbReference>
<evidence type="ECO:0000313" key="12">
    <source>
        <dbReference type="Proteomes" id="UP000605259"/>
    </source>
</evidence>
<dbReference type="FunFam" id="3.40.50.300:FF:000542">
    <property type="entry name" value="Peptide chain release factor 3"/>
    <property type="match status" value="1"/>
</dbReference>
<dbReference type="Proteomes" id="UP000605259">
    <property type="component" value="Unassembled WGS sequence"/>
</dbReference>
<dbReference type="EMBL" id="BMFK01000001">
    <property type="protein sequence ID" value="GGE59735.1"/>
    <property type="molecule type" value="Genomic_DNA"/>
</dbReference>
<evidence type="ECO:0000256" key="4">
    <source>
        <dbReference type="ARBA" id="ARBA00022741"/>
    </source>
</evidence>
<evidence type="ECO:0000256" key="7">
    <source>
        <dbReference type="ARBA" id="ARBA00025017"/>
    </source>
</evidence>
<protein>
    <recommendedName>
        <fullName evidence="8 9">Peptide chain release factor 3</fullName>
        <shortName evidence="9">RF-3</shortName>
    </recommendedName>
</protein>
<keyword evidence="3 9" id="KW-0963">Cytoplasm</keyword>
<dbReference type="AlphaFoldDB" id="A0A917EM80"/>
<dbReference type="Gene3D" id="3.40.50.300">
    <property type="entry name" value="P-loop containing nucleotide triphosphate hydrolases"/>
    <property type="match status" value="1"/>
</dbReference>
<comment type="caution">
    <text evidence="11">The sequence shown here is derived from an EMBL/GenBank/DDBJ whole genome shotgun (WGS) entry which is preliminary data.</text>
</comment>
<dbReference type="PANTHER" id="PTHR43556">
    <property type="entry name" value="PEPTIDE CHAIN RELEASE FACTOR RF3"/>
    <property type="match status" value="1"/>
</dbReference>
<keyword evidence="5 9" id="KW-0648">Protein biosynthesis</keyword>
<dbReference type="Gene3D" id="2.40.30.10">
    <property type="entry name" value="Translation factors"/>
    <property type="match status" value="1"/>
</dbReference>
<evidence type="ECO:0000256" key="1">
    <source>
        <dbReference type="ARBA" id="ARBA00004496"/>
    </source>
</evidence>
<keyword evidence="4 9" id="KW-0547">Nucleotide-binding</keyword>
<dbReference type="InterPro" id="IPR035647">
    <property type="entry name" value="EFG_III/V"/>
</dbReference>
<dbReference type="NCBIfam" id="TIGR00503">
    <property type="entry name" value="prfC"/>
    <property type="match status" value="1"/>
</dbReference>
<dbReference type="InterPro" id="IPR053905">
    <property type="entry name" value="EF-G-like_DII"/>
</dbReference>
<feature type="binding site" evidence="9">
    <location>
        <begin position="88"/>
        <end position="92"/>
    </location>
    <ligand>
        <name>GTP</name>
        <dbReference type="ChEBI" id="CHEBI:37565"/>
    </ligand>
</feature>
<dbReference type="Pfam" id="PF16658">
    <property type="entry name" value="RF3_C"/>
    <property type="match status" value="1"/>
</dbReference>
<dbReference type="InterPro" id="IPR009000">
    <property type="entry name" value="Transl_B-barrel_sf"/>
</dbReference>
<dbReference type="Gene3D" id="3.30.70.3280">
    <property type="entry name" value="Peptide chain release factor 3, domain III"/>
    <property type="match status" value="1"/>
</dbReference>
<dbReference type="PANTHER" id="PTHR43556:SF2">
    <property type="entry name" value="PEPTIDE CHAIN RELEASE FACTOR RF3"/>
    <property type="match status" value="1"/>
</dbReference>
<sequence length="531" mass="59792">MENKKLLEEISKRRIFGIISHPDAGKTTLTEKLLLHGGAIREAGTVKAQKNSKFAKSDWMEIEKQRGISVTSSVMQFEYDGKVVSIMDTPGHNDFGEDTYRVLTSVDSAVMVIDAAKGIEPQTKKLFQVCRLRGIPIFTFINKLDRQAKDPLELMEELEEVLGMPSVAVTWPIGSGMQFEGVYDRLASEVHLFRKDEVVQLGEDGVQGSELEGYLEEANLTNLRDEVDLLEGAGNEFDLELIQQGELTPVFFGTALADFGITPFLNHFLDMSPTPGNRKTTTGEVSPTDSTFSGFIFKIQANMNPAHRDRIAFLRVCSGTFERGMNVTLTRTGKSIKLSQSTQLMANDRETVNEAFAGDVIGIYDSGTYQIGDTLVGGKQKLFFEPLPTFPPELFLKVSPINSMKSKHFHKGVEQLAQEGAIQVYKNEFNDVILGAVGRLQFEVFEYRLKNEYNSEVRMESIDYTLARWVKTDDPKSLKKYQGLRNMLVFDNYERPLFLFANEFTLSRFQENNPELELVEALDVNNEISVE</sequence>
<dbReference type="PROSITE" id="PS51722">
    <property type="entry name" value="G_TR_2"/>
    <property type="match status" value="1"/>
</dbReference>
<evidence type="ECO:0000256" key="5">
    <source>
        <dbReference type="ARBA" id="ARBA00022917"/>
    </source>
</evidence>
<name>A0A917EM80_9BACI</name>
<evidence type="ECO:0000313" key="11">
    <source>
        <dbReference type="EMBL" id="GGE59735.1"/>
    </source>
</evidence>
<dbReference type="HAMAP" id="MF_00072">
    <property type="entry name" value="Rel_fac_3"/>
    <property type="match status" value="1"/>
</dbReference>
<dbReference type="FunFam" id="2.40.30.10:FF:000040">
    <property type="entry name" value="Peptide chain release factor 3"/>
    <property type="match status" value="1"/>
</dbReference>
<feature type="binding site" evidence="9">
    <location>
        <begin position="20"/>
        <end position="27"/>
    </location>
    <ligand>
        <name>GTP</name>
        <dbReference type="ChEBI" id="CHEBI:37565"/>
    </ligand>
</feature>
<comment type="similarity">
    <text evidence="2 9">Belongs to the TRAFAC class translation factor GTPase superfamily. Classic translation factor GTPase family. PrfC subfamily.</text>
</comment>
<dbReference type="InterPro" id="IPR038467">
    <property type="entry name" value="RF3_dom_3_sf"/>
</dbReference>
<dbReference type="GO" id="GO:0005829">
    <property type="term" value="C:cytosol"/>
    <property type="evidence" value="ECO:0007669"/>
    <property type="project" value="TreeGrafter"/>
</dbReference>
<dbReference type="FunFam" id="3.30.70.3280:FF:000001">
    <property type="entry name" value="Peptide chain release factor 3"/>
    <property type="match status" value="1"/>
</dbReference>
<dbReference type="NCBIfam" id="TIGR00231">
    <property type="entry name" value="small_GTP"/>
    <property type="match status" value="1"/>
</dbReference>
<keyword evidence="12" id="KW-1185">Reference proteome</keyword>
<feature type="binding site" evidence="9">
    <location>
        <begin position="142"/>
        <end position="145"/>
    </location>
    <ligand>
        <name>GTP</name>
        <dbReference type="ChEBI" id="CHEBI:37565"/>
    </ligand>
</feature>
<dbReference type="RefSeq" id="WP_188387095.1">
    <property type="nucleotide sequence ID" value="NZ_BMFK01000001.1"/>
</dbReference>
<dbReference type="SUPFAM" id="SSF52540">
    <property type="entry name" value="P-loop containing nucleoside triphosphate hydrolases"/>
    <property type="match status" value="1"/>
</dbReference>
<dbReference type="GO" id="GO:0003924">
    <property type="term" value="F:GTPase activity"/>
    <property type="evidence" value="ECO:0007669"/>
    <property type="project" value="InterPro"/>
</dbReference>
<reference evidence="11" key="1">
    <citation type="journal article" date="2014" name="Int. J. Syst. Evol. Microbiol.">
        <title>Complete genome sequence of Corynebacterium casei LMG S-19264T (=DSM 44701T), isolated from a smear-ripened cheese.</title>
        <authorList>
            <consortium name="US DOE Joint Genome Institute (JGI-PGF)"/>
            <person name="Walter F."/>
            <person name="Albersmeier A."/>
            <person name="Kalinowski J."/>
            <person name="Ruckert C."/>
        </authorList>
    </citation>
    <scope>NUCLEOTIDE SEQUENCE</scope>
    <source>
        <strain evidence="11">CGMCC 1.12698</strain>
    </source>
</reference>
<dbReference type="CDD" id="cd03689">
    <property type="entry name" value="RF3_II"/>
    <property type="match status" value="1"/>
</dbReference>
<evidence type="ECO:0000256" key="3">
    <source>
        <dbReference type="ARBA" id="ARBA00022490"/>
    </source>
</evidence>
<dbReference type="Pfam" id="PF22042">
    <property type="entry name" value="EF-G_D2"/>
    <property type="match status" value="1"/>
</dbReference>
<dbReference type="InterPro" id="IPR027417">
    <property type="entry name" value="P-loop_NTPase"/>
</dbReference>
<dbReference type="GO" id="GO:0016149">
    <property type="term" value="F:translation release factor activity, codon specific"/>
    <property type="evidence" value="ECO:0007669"/>
    <property type="project" value="UniProtKB-UniRule"/>
</dbReference>
<dbReference type="InterPro" id="IPR004548">
    <property type="entry name" value="PrfC"/>
</dbReference>
<comment type="subcellular location">
    <subcellularLocation>
        <location evidence="1 9">Cytoplasm</location>
    </subcellularLocation>
</comment>
<reference evidence="11" key="2">
    <citation type="submission" date="2020-09" db="EMBL/GenBank/DDBJ databases">
        <authorList>
            <person name="Sun Q."/>
            <person name="Zhou Y."/>
        </authorList>
    </citation>
    <scope>NUCLEOTIDE SEQUENCE</scope>
    <source>
        <strain evidence="11">CGMCC 1.12698</strain>
    </source>
</reference>
<comment type="function">
    <text evidence="7 9">Increases the formation of ribosomal termination complexes and stimulates activities of RF-1 and RF-2. It binds guanine nucleotides and has strong preference for UGA stop codons. It may interact directly with the ribosome. The stimulation of RF-1 and RF-2 is significantly reduced by GTP and GDP, but not by GMP.</text>
</comment>
<evidence type="ECO:0000256" key="6">
    <source>
        <dbReference type="ARBA" id="ARBA00023134"/>
    </source>
</evidence>
<dbReference type="GO" id="GO:0016150">
    <property type="term" value="F:translation release factor activity, codon nonspecific"/>
    <property type="evidence" value="ECO:0007669"/>
    <property type="project" value="TreeGrafter"/>
</dbReference>
<evidence type="ECO:0000256" key="8">
    <source>
        <dbReference type="ARBA" id="ARBA00073639"/>
    </source>
</evidence>
<proteinExistence type="inferred from homology"/>
<evidence type="ECO:0000256" key="2">
    <source>
        <dbReference type="ARBA" id="ARBA00009978"/>
    </source>
</evidence>
<dbReference type="SUPFAM" id="SSF54980">
    <property type="entry name" value="EF-G C-terminal domain-like"/>
    <property type="match status" value="1"/>
</dbReference>
<evidence type="ECO:0000259" key="10">
    <source>
        <dbReference type="PROSITE" id="PS51722"/>
    </source>
</evidence>
<gene>
    <name evidence="9 11" type="primary">prfC</name>
    <name evidence="11" type="ORF">GCM10007140_07570</name>
</gene>
<dbReference type="GO" id="GO:0005525">
    <property type="term" value="F:GTP binding"/>
    <property type="evidence" value="ECO:0007669"/>
    <property type="project" value="UniProtKB-UniRule"/>
</dbReference>
<dbReference type="SUPFAM" id="SSF50447">
    <property type="entry name" value="Translation proteins"/>
    <property type="match status" value="1"/>
</dbReference>
<keyword evidence="6 9" id="KW-0342">GTP-binding</keyword>
<dbReference type="PROSITE" id="PS00301">
    <property type="entry name" value="G_TR_1"/>
    <property type="match status" value="1"/>
</dbReference>
<dbReference type="InterPro" id="IPR031157">
    <property type="entry name" value="G_TR_CS"/>
</dbReference>
<accession>A0A917EM80</accession>
<evidence type="ECO:0000256" key="9">
    <source>
        <dbReference type="HAMAP-Rule" id="MF_00072"/>
    </source>
</evidence>
<dbReference type="GO" id="GO:0006449">
    <property type="term" value="P:regulation of translational termination"/>
    <property type="evidence" value="ECO:0007669"/>
    <property type="project" value="UniProtKB-UniRule"/>
</dbReference>
<dbReference type="NCBIfam" id="NF001964">
    <property type="entry name" value="PRK00741.1"/>
    <property type="match status" value="1"/>
</dbReference>
<dbReference type="PRINTS" id="PR00315">
    <property type="entry name" value="ELONGATNFCT"/>
</dbReference>
<dbReference type="Pfam" id="PF00009">
    <property type="entry name" value="GTP_EFTU"/>
    <property type="match status" value="1"/>
</dbReference>
<dbReference type="InterPro" id="IPR032090">
    <property type="entry name" value="RF3_C"/>
</dbReference>
<organism evidence="11 12">
    <name type="scientific">Priestia taiwanensis</name>
    <dbReference type="NCBI Taxonomy" id="1347902"/>
    <lineage>
        <taxon>Bacteria</taxon>
        <taxon>Bacillati</taxon>
        <taxon>Bacillota</taxon>
        <taxon>Bacilli</taxon>
        <taxon>Bacillales</taxon>
        <taxon>Bacillaceae</taxon>
        <taxon>Priestia</taxon>
    </lineage>
</organism>